<comment type="caution">
    <text evidence="4">The sequence shown here is derived from an EMBL/GenBank/DDBJ whole genome shotgun (WGS) entry which is preliminary data.</text>
</comment>
<feature type="region of interest" description="Disordered" evidence="1">
    <location>
        <begin position="121"/>
        <end position="142"/>
    </location>
</feature>
<evidence type="ECO:0000256" key="2">
    <source>
        <dbReference type="SAM" id="Phobius"/>
    </source>
</evidence>
<keyword evidence="5" id="KW-1185">Reference proteome</keyword>
<accession>A0AAD5YCZ6</accession>
<proteinExistence type="predicted"/>
<keyword evidence="3" id="KW-0732">Signal</keyword>
<feature type="signal peptide" evidence="3">
    <location>
        <begin position="1"/>
        <end position="27"/>
    </location>
</feature>
<feature type="compositionally biased region" description="Low complexity" evidence="1">
    <location>
        <begin position="122"/>
        <end position="133"/>
    </location>
</feature>
<gene>
    <name evidence="4" type="ORF">NLI96_g9372</name>
</gene>
<protein>
    <submittedName>
        <fullName evidence="4">Uncharacterized protein</fullName>
    </submittedName>
</protein>
<keyword evidence="2" id="KW-0812">Transmembrane</keyword>
<organism evidence="4 5">
    <name type="scientific">Meripilus lineatus</name>
    <dbReference type="NCBI Taxonomy" id="2056292"/>
    <lineage>
        <taxon>Eukaryota</taxon>
        <taxon>Fungi</taxon>
        <taxon>Dikarya</taxon>
        <taxon>Basidiomycota</taxon>
        <taxon>Agaricomycotina</taxon>
        <taxon>Agaricomycetes</taxon>
        <taxon>Polyporales</taxon>
        <taxon>Meripilaceae</taxon>
        <taxon>Meripilus</taxon>
    </lineage>
</organism>
<evidence type="ECO:0000313" key="4">
    <source>
        <dbReference type="EMBL" id="KAJ3478998.1"/>
    </source>
</evidence>
<dbReference type="AlphaFoldDB" id="A0AAD5YCZ6"/>
<dbReference type="EMBL" id="JANAWD010000469">
    <property type="protein sequence ID" value="KAJ3478998.1"/>
    <property type="molecule type" value="Genomic_DNA"/>
</dbReference>
<dbReference type="Proteomes" id="UP001212997">
    <property type="component" value="Unassembled WGS sequence"/>
</dbReference>
<evidence type="ECO:0000313" key="5">
    <source>
        <dbReference type="Proteomes" id="UP001212997"/>
    </source>
</evidence>
<sequence length="142" mass="15471">MSHPRALKFLQHAAIFLAISWLPTVNAYCYIDVWGYERCTLGTIAYAGIAIGCTILGFILLCVGICVRRRRVTRRVVYVDPAPAAVTTVTTTPYIPPSQPLYNQPTGGFDPYAPAYPPPIAQPGFAPQGAPPQYYANEPGKV</sequence>
<name>A0AAD5YCZ6_9APHY</name>
<feature type="transmembrane region" description="Helical" evidence="2">
    <location>
        <begin position="43"/>
        <end position="67"/>
    </location>
</feature>
<evidence type="ECO:0000256" key="1">
    <source>
        <dbReference type="SAM" id="MobiDB-lite"/>
    </source>
</evidence>
<feature type="chain" id="PRO_5042249687" evidence="3">
    <location>
        <begin position="28"/>
        <end position="142"/>
    </location>
</feature>
<reference evidence="4" key="1">
    <citation type="submission" date="2022-07" db="EMBL/GenBank/DDBJ databases">
        <title>Genome Sequence of Physisporinus lineatus.</title>
        <authorList>
            <person name="Buettner E."/>
        </authorList>
    </citation>
    <scope>NUCLEOTIDE SEQUENCE</scope>
    <source>
        <strain evidence="4">VT162</strain>
    </source>
</reference>
<keyword evidence="2" id="KW-0472">Membrane</keyword>
<keyword evidence="2" id="KW-1133">Transmembrane helix</keyword>
<evidence type="ECO:0000256" key="3">
    <source>
        <dbReference type="SAM" id="SignalP"/>
    </source>
</evidence>